<evidence type="ECO:0000256" key="1">
    <source>
        <dbReference type="PROSITE-ProRule" id="PRU00803"/>
    </source>
</evidence>
<evidence type="ECO:0000313" key="4">
    <source>
        <dbReference type="EMBL" id="EJK49603.1"/>
    </source>
</evidence>
<organism evidence="4 5">
    <name type="scientific">Thalassiosira oceanica</name>
    <name type="common">Marine diatom</name>
    <dbReference type="NCBI Taxonomy" id="159749"/>
    <lineage>
        <taxon>Eukaryota</taxon>
        <taxon>Sar</taxon>
        <taxon>Stramenopiles</taxon>
        <taxon>Ochrophyta</taxon>
        <taxon>Bacillariophyta</taxon>
        <taxon>Coscinodiscophyceae</taxon>
        <taxon>Thalassiosirophycidae</taxon>
        <taxon>Thalassiosirales</taxon>
        <taxon>Thalassiosiraceae</taxon>
        <taxon>Thalassiosira</taxon>
    </lineage>
</organism>
<dbReference type="InterPro" id="IPR000782">
    <property type="entry name" value="FAS1_domain"/>
</dbReference>
<protein>
    <recommendedName>
        <fullName evidence="3">FAS1 domain-containing protein</fullName>
    </recommendedName>
</protein>
<sequence length="2628" mass="278033">TTSTVSSVPASTPLATPPSVPVASSSDGDGPPDDYGDGDYGDGDYGDEYSGTSSSVIPFDLPSEPAMDAATSTFATSATTTEGPFDGLEWDAGSLGDVTSDGVTADGGNDTVVVSGGTNGTEASGDGDGEEEEEEDASVYGYLAATDGFGSFALALNTANLVPLLSSPNGTYAVFAPTDAAFSDLPGDLTSRLFTPAWAPQLRDLLLYHVVEGGTVADDGLLADGEHATMNYGGDPVLFESVPFRVNGQELVSNPTAGDDGAAYPIGAVLAPPSLSSNVVQVIAADGRLGSLVEAAVAAGLEEVLAGDGPLTVFAPTDEAFESLPDNLLEKLLLPENKDYLDSVLSYHVLPANSLSSALEPGLTEMLNGELASVQVEDDGSVTVNGAGVVTADLVASNGIVHVIDEVLITEPQWVVLGQLAGPEEDDTEEEEDGGGEEGEAPPADPGADEDEEASSPEPVELEPVPEPVTVVVTKRTATVKSSLKLAEVAIPEDPEEKEELIVSLEDSIASIVAGTLGEDEVLEEVNIISIGGQPVGQPETVVAVALKRARVHAAPKELRGLLRGRSLQALTDVEFEMVINNLCAEDCEDKTEDDVGDEILSGVTLVLSDTEVVQEVLQESGNEVLLEVTVEEVMVEEEVEVTSDVETIVIMSNETDSFAVNARLKILAFVDDAGSTDSSASQAGSTPVDSVNATATAGNLTDVPLLDDLIMADSNSTLNTTLASNTTDLNSDGNSDADFSDSETEQPEDSSDVPSSVPSYFPSIFISPTVSPTESPTETDPNACRDDLSFVYLGKSCASYLATGRPNVLKNRCENELDYGLKVQDYCRKTCSNCPPPVPPSSAPNPQPNDAPSESSPADQMVDEPLPDGFTVCEDHRTFEFEGKSCAVFLDTARQAVLKNRCEMLLDNGKMVQDYCILSCGICIGDTSAPTPQPSSLPTEPPAPTSQPIKAPSASPVEAPPDWSDFTVCANDPTFELDGLGCDLYLSTGRPSVLKNRCEKELDDGYRVQDYCRLRCDNCRTAEELEEEMEALKCVNHPKFRLQGENCIQFLSTSRPGVLESRCERELENGYKVQDYCRLGCEICLPEEETAAPTSQPSLDFTCKNDPTFEVDGKGCDLYLSTGRPTVLKNRCERELDNGKMVQDYCRLRCDNCLTREGIEAAHETRTDAPSVSEVPTVSPTLQPTLDFTCKNDPTFEFNGRGCDLYLSTQRPSVLKNRCERELDDGKMVQDYCRLRCDNCLTREEIEALHEINSHCKNDPTFELDGIGCDLYLSTGRPTVLKNRCERELDDGKMVQDYCRLRCDNCPTAEEIEALLDASTDAANEGSDSDEEGSASDEPALNGAFVDVSLGPNGLADEVSFPSDKTDAAACPMTYRPVCSTDGLVFSNDCIAGAAGKDVLCTIEETDQMTAERCTCELSISNITTDFEAGINSTFFSNSTELTVNETNNTMSDAFNSTLEVNATGLDGIVNGTLDVNFTDTVFDDNSTISLNETLSDSELGLNHTLEANATSLDGFVNGTAGAGNSTANLTITDGNLTENDWNATLSDSDYGNSTGAELNTTLLDSTSLGVNETGKLKAKIKFSSIQCTEFFASSVVPIDDNTTDLNGTMDGDGTSYPADSDELATVPLYESLQSFIGESEGSFAGSSVVITPSGDFIAVGSRKANSPSSDTTGMVRVYRRGEDGLYAPHGADLFGSAKGEEFGSSVSISDNGNRIAVGSRSSSVPSKSKCGAISMFEYDESTDMWLQLGNTIEGLNTNDRFGYSISMSALGLRVAAGAPSTSRKIGSAMVFEYTGTTWIPFGGVLKDETVGSRFGGVVSLSGDGGTLAVGALSFSNDETAPNMGSVSIYRIEETINLSQNLYGSGKGANFGYSASMSRDGQHLAVGARGFSYDDFATAGMCEVYDLVDGTYISAADVRGTESDQQLGLHVAMSSDGSKGRDQENSEFAGPETLTYFELSVICSGRGQVSLFENDLVVDNFSSVHEDESFNSFRSCSDVSDGGDIVIGTSAYKSYTGAFEIFRPLKKAGDSIIISPGSTDLTEGAVESVPEAGESTTVTINWRITSYDNVTVRVGDSVEFVYEPYHDVYVHPTGDCSTDGRILVSDKNDGRGVYNFTEEGTVTFACDVADGDHCRAGQIVHFHVLSAADSDQSASDIPADSGNYTDASTSIVDNLLDYVFLESDVNDQSSSRYGFATALTDDGRTLVVGAPSAVNNDGQTSGAIFVYSLEEDEGELQGVEVEDEVGETLVVMRDILQNEGSNSSVSMTLQGVIFGASDGDEFGSSVDMSSDGSRIIVGSRSENDQSGAVRVYEWFGDSVWDADPVVFAGSTPSERAGWSVSISGDGNVIAYGSPKGGDQGGGSVTIYGYDDESGWLQLGSAIQGSGPDDMEGYSLSLSHDGSTLVTGAPKAANKSGKSSAGRARIFNYDNSDWAVSGDLDGEDAGSQDGSDVAISLDGSVLVVGGKGKSKKSQIPSSGHCLVFELIDDTWQFQYSMKGQESEERLGSAVAISSDMTTVACGGTYGVIEDISKGVVRLWNRKTSTRNSIWPHGGDMQGSMFGHSISFSRGGKHIIVGAPAAGAVQLFHSMSLGVEPISTAQPEHNTLENLKDEGDLEVENDVTVMNEM</sequence>
<dbReference type="SMART" id="SM00191">
    <property type="entry name" value="Int_alpha"/>
    <property type="match status" value="6"/>
</dbReference>
<dbReference type="Pfam" id="PF02469">
    <property type="entry name" value="Fasciclin"/>
    <property type="match status" value="2"/>
</dbReference>
<evidence type="ECO:0000259" key="3">
    <source>
        <dbReference type="PROSITE" id="PS50213"/>
    </source>
</evidence>
<evidence type="ECO:0000256" key="2">
    <source>
        <dbReference type="SAM" id="MobiDB-lite"/>
    </source>
</evidence>
<dbReference type="eggNOG" id="KOG1437">
    <property type="taxonomic scope" value="Eukaryota"/>
</dbReference>
<dbReference type="InterPro" id="IPR036378">
    <property type="entry name" value="FAS1_dom_sf"/>
</dbReference>
<feature type="domain" description="FAS1" evidence="3">
    <location>
        <begin position="276"/>
        <end position="408"/>
    </location>
</feature>
<dbReference type="PROSITE" id="PS50213">
    <property type="entry name" value="FAS1"/>
    <property type="match status" value="2"/>
</dbReference>
<feature type="repeat" description="FG-GAP" evidence="1">
    <location>
        <begin position="2180"/>
        <end position="2237"/>
    </location>
</feature>
<dbReference type="Gene3D" id="2.30.180.10">
    <property type="entry name" value="FAS1 domain"/>
    <property type="match status" value="2"/>
</dbReference>
<feature type="region of interest" description="Disordered" evidence="2">
    <location>
        <begin position="932"/>
        <end position="959"/>
    </location>
</feature>
<dbReference type="PANTHER" id="PTHR36220">
    <property type="entry name" value="UNNAMED PRODUCT"/>
    <property type="match status" value="1"/>
</dbReference>
<feature type="domain" description="FAS1" evidence="3">
    <location>
        <begin position="136"/>
        <end position="270"/>
    </location>
</feature>
<dbReference type="SMART" id="SM00554">
    <property type="entry name" value="FAS1"/>
    <property type="match status" value="2"/>
</dbReference>
<dbReference type="InterPro" id="IPR013519">
    <property type="entry name" value="Int_alpha_beta-p"/>
</dbReference>
<feature type="compositionally biased region" description="Pro residues" evidence="2">
    <location>
        <begin position="838"/>
        <end position="850"/>
    </location>
</feature>
<dbReference type="Proteomes" id="UP000266841">
    <property type="component" value="Unassembled WGS sequence"/>
</dbReference>
<gene>
    <name evidence="4" type="ORF">THAOC_31506</name>
</gene>
<feature type="compositionally biased region" description="Low complexity" evidence="2">
    <location>
        <begin position="69"/>
        <end position="81"/>
    </location>
</feature>
<evidence type="ECO:0000313" key="5">
    <source>
        <dbReference type="Proteomes" id="UP000266841"/>
    </source>
</evidence>
<feature type="region of interest" description="Disordered" evidence="2">
    <location>
        <begin position="1"/>
        <end position="137"/>
    </location>
</feature>
<dbReference type="Gene3D" id="2.60.40.420">
    <property type="entry name" value="Cupredoxins - blue copper proteins"/>
    <property type="match status" value="1"/>
</dbReference>
<dbReference type="SUPFAM" id="SSF49503">
    <property type="entry name" value="Cupredoxins"/>
    <property type="match status" value="1"/>
</dbReference>
<name>K0R7Z8_THAOC</name>
<dbReference type="OrthoDB" id="49473at2759"/>
<dbReference type="SUPFAM" id="SSF50965">
    <property type="entry name" value="Galactose oxidase, central domain"/>
    <property type="match status" value="1"/>
</dbReference>
<reference evidence="4 5" key="1">
    <citation type="journal article" date="2012" name="Genome Biol.">
        <title>Genome and low-iron response of an oceanic diatom adapted to chronic iron limitation.</title>
        <authorList>
            <person name="Lommer M."/>
            <person name="Specht M."/>
            <person name="Roy A.S."/>
            <person name="Kraemer L."/>
            <person name="Andreson R."/>
            <person name="Gutowska M.A."/>
            <person name="Wolf J."/>
            <person name="Bergner S.V."/>
            <person name="Schilhabel M.B."/>
            <person name="Klostermeier U.C."/>
            <person name="Beiko R.G."/>
            <person name="Rosenstiel P."/>
            <person name="Hippler M."/>
            <person name="Laroche J."/>
        </authorList>
    </citation>
    <scope>NUCLEOTIDE SEQUENCE [LARGE SCALE GENOMIC DNA]</scope>
    <source>
        <strain evidence="4 5">CCMP1005</strain>
    </source>
</reference>
<dbReference type="Gene3D" id="2.130.10.130">
    <property type="entry name" value="Integrin alpha, N-terminal"/>
    <property type="match status" value="3"/>
</dbReference>
<feature type="compositionally biased region" description="Acidic residues" evidence="2">
    <location>
        <begin position="30"/>
        <end position="47"/>
    </location>
</feature>
<accession>K0R7Z8</accession>
<dbReference type="CDD" id="cd00104">
    <property type="entry name" value="KAZAL_FS"/>
    <property type="match status" value="1"/>
</dbReference>
<dbReference type="SUPFAM" id="SSF100895">
    <property type="entry name" value="Kazal-type serine protease inhibitors"/>
    <property type="match status" value="1"/>
</dbReference>
<feature type="compositionally biased region" description="Acidic residues" evidence="2">
    <location>
        <begin position="125"/>
        <end position="137"/>
    </location>
</feature>
<keyword evidence="5" id="KW-1185">Reference proteome</keyword>
<feature type="region of interest" description="Disordered" evidence="2">
    <location>
        <begin position="1321"/>
        <end position="1340"/>
    </location>
</feature>
<dbReference type="InterPro" id="IPR008972">
    <property type="entry name" value="Cupredoxin"/>
</dbReference>
<dbReference type="InterPro" id="IPR011043">
    <property type="entry name" value="Gal_Oxase/kelch_b-propeller"/>
</dbReference>
<dbReference type="PROSITE" id="PS51470">
    <property type="entry name" value="FG_GAP"/>
    <property type="match status" value="1"/>
</dbReference>
<feature type="region of interest" description="Disordered" evidence="2">
    <location>
        <begin position="838"/>
        <end position="867"/>
    </location>
</feature>
<dbReference type="EMBL" id="AGNL01044620">
    <property type="protein sequence ID" value="EJK49603.1"/>
    <property type="molecule type" value="Genomic_DNA"/>
</dbReference>
<dbReference type="InterPro" id="IPR028994">
    <property type="entry name" value="Integrin_alpha_N"/>
</dbReference>
<feature type="compositionally biased region" description="Low complexity" evidence="2">
    <location>
        <begin position="1"/>
        <end position="14"/>
    </location>
</feature>
<feature type="region of interest" description="Disordered" evidence="2">
    <location>
        <begin position="421"/>
        <end position="468"/>
    </location>
</feature>
<dbReference type="SUPFAM" id="SSF69322">
    <property type="entry name" value="Tricorn protease domain 2"/>
    <property type="match status" value="1"/>
</dbReference>
<dbReference type="Gene3D" id="3.30.60.30">
    <property type="match status" value="1"/>
</dbReference>
<feature type="non-terminal residue" evidence="4">
    <location>
        <position position="1"/>
    </location>
</feature>
<dbReference type="InterPro" id="IPR036058">
    <property type="entry name" value="Kazal_dom_sf"/>
</dbReference>
<feature type="compositionally biased region" description="Acidic residues" evidence="2">
    <location>
        <begin position="739"/>
        <end position="752"/>
    </location>
</feature>
<proteinExistence type="predicted"/>
<dbReference type="SUPFAM" id="SSF82153">
    <property type="entry name" value="FAS1 domain"/>
    <property type="match status" value="2"/>
</dbReference>
<feature type="region of interest" description="Disordered" evidence="2">
    <location>
        <begin position="724"/>
        <end position="759"/>
    </location>
</feature>
<comment type="caution">
    <text evidence="4">The sequence shown here is derived from an EMBL/GenBank/DDBJ whole genome shotgun (WGS) entry which is preliminary data.</text>
</comment>
<feature type="compositionally biased region" description="Acidic residues" evidence="2">
    <location>
        <begin position="423"/>
        <end position="440"/>
    </location>
</feature>
<dbReference type="InterPro" id="IPR002350">
    <property type="entry name" value="Kazal_dom"/>
</dbReference>
<feature type="compositionally biased region" description="Pro residues" evidence="2">
    <location>
        <begin position="932"/>
        <end position="946"/>
    </location>
</feature>
<dbReference type="FunFam" id="2.30.180.10:FF:000032">
    <property type="entry name" value="Fasciclin domain-containing protein, putative"/>
    <property type="match status" value="1"/>
</dbReference>
<feature type="compositionally biased region" description="Low complexity" evidence="2">
    <location>
        <begin position="456"/>
        <end position="468"/>
    </location>
</feature>
<dbReference type="PANTHER" id="PTHR36220:SF1">
    <property type="entry name" value="GAMMA TUBULIN COMPLEX COMPONENT C-TERMINAL DOMAIN-CONTAINING PROTEIN"/>
    <property type="match status" value="1"/>
</dbReference>
<dbReference type="Pfam" id="PF00050">
    <property type="entry name" value="Kazal_1"/>
    <property type="match status" value="1"/>
</dbReference>